<comment type="caution">
    <text evidence="1">The sequence shown here is derived from an EMBL/GenBank/DDBJ whole genome shotgun (WGS) entry which is preliminary data.</text>
</comment>
<protein>
    <submittedName>
        <fullName evidence="1">Uncharacterized protein</fullName>
    </submittedName>
</protein>
<proteinExistence type="predicted"/>
<dbReference type="Proteomes" id="UP001320314">
    <property type="component" value="Unassembled WGS sequence"/>
</dbReference>
<organism evidence="1 2">
    <name type="scientific">Lactobacillus delbrueckii subsp. allosunkii</name>
    <dbReference type="NCBI Taxonomy" id="1050107"/>
    <lineage>
        <taxon>Bacteria</taxon>
        <taxon>Bacillati</taxon>
        <taxon>Bacillota</taxon>
        <taxon>Bacilli</taxon>
        <taxon>Lactobacillales</taxon>
        <taxon>Lactobacillaceae</taxon>
        <taxon>Lactobacillus</taxon>
    </lineage>
</organism>
<gene>
    <name evidence="1" type="ORF">LOB39_02490</name>
</gene>
<dbReference type="RefSeq" id="WP_231523240.1">
    <property type="nucleotide sequence ID" value="NZ_JAJNUD010000003.1"/>
</dbReference>
<reference evidence="1 2" key="1">
    <citation type="submission" date="2021-12" db="EMBL/GenBank/DDBJ databases">
        <title>Antimicrobial susceptibility of Lactobacillus delbrueckii subsp. lactis obtained from milk products and other habitats.</title>
        <authorList>
            <person name="Shani N."/>
        </authorList>
    </citation>
    <scope>NUCLEOTIDE SEQUENCE [LARGE SCALE GENOMIC DNA]</scope>
    <source>
        <strain evidence="1 2">CIRM BIA 266</strain>
    </source>
</reference>
<name>A0ABD4S9K2_9LACO</name>
<evidence type="ECO:0000313" key="1">
    <source>
        <dbReference type="EMBL" id="MCD5517444.1"/>
    </source>
</evidence>
<sequence length="51" mass="5695">MLKLLSYLAASVLISTEIAKEVESVIGLHLDNEHKKIKIKQENDKDKGDST</sequence>
<dbReference type="EMBL" id="JAJNUD010000003">
    <property type="protein sequence ID" value="MCD5517444.1"/>
    <property type="molecule type" value="Genomic_DNA"/>
</dbReference>
<evidence type="ECO:0000313" key="2">
    <source>
        <dbReference type="Proteomes" id="UP001320314"/>
    </source>
</evidence>
<dbReference type="AlphaFoldDB" id="A0ABD4S9K2"/>
<accession>A0ABD4S9K2</accession>